<dbReference type="Pfam" id="PF14345">
    <property type="entry name" value="GDYXXLXY"/>
    <property type="match status" value="1"/>
</dbReference>
<organism evidence="1 2">
    <name type="scientific">Undibacterium fentianense</name>
    <dbReference type="NCBI Taxonomy" id="2828728"/>
    <lineage>
        <taxon>Bacteria</taxon>
        <taxon>Pseudomonadati</taxon>
        <taxon>Pseudomonadota</taxon>
        <taxon>Betaproteobacteria</taxon>
        <taxon>Burkholderiales</taxon>
        <taxon>Oxalobacteraceae</taxon>
        <taxon>Undibacterium</taxon>
    </lineage>
</organism>
<accession>A0A941E6Y0</accession>
<proteinExistence type="predicted"/>
<sequence length="191" mass="21463">MHKFLSFLQGKTRALLALLAGLIILVVVNWNVVERERLLNQGRFILLELAPVDPRSLMQGDYMALRFAIANQAFPTLTPRRRQLSGVTESDYPVDGKILIRVDALGIGHFEKIANVDAPVRIDQALIRFRIRNGQLKLATNAYFFEEGQAAMFDQAKYGGFRVAPNGDMILVSLHDLNRATLGKQLNEKSE</sequence>
<dbReference type="RefSeq" id="WP_212676809.1">
    <property type="nucleotide sequence ID" value="NZ_JAGSPJ010000008.1"/>
</dbReference>
<evidence type="ECO:0000313" key="2">
    <source>
        <dbReference type="Proteomes" id="UP000678545"/>
    </source>
</evidence>
<gene>
    <name evidence="1" type="ORF">KDM90_16950</name>
</gene>
<comment type="caution">
    <text evidence="1">The sequence shown here is derived from an EMBL/GenBank/DDBJ whole genome shotgun (WGS) entry which is preliminary data.</text>
</comment>
<dbReference type="AlphaFoldDB" id="A0A941E6Y0"/>
<name>A0A941E6Y0_9BURK</name>
<dbReference type="Proteomes" id="UP000678545">
    <property type="component" value="Unassembled WGS sequence"/>
</dbReference>
<dbReference type="InterPro" id="IPR025833">
    <property type="entry name" value="GDYXXLXY"/>
</dbReference>
<keyword evidence="2" id="KW-1185">Reference proteome</keyword>
<evidence type="ECO:0000313" key="1">
    <source>
        <dbReference type="EMBL" id="MBR7801704.1"/>
    </source>
</evidence>
<dbReference type="EMBL" id="JAGSPJ010000008">
    <property type="protein sequence ID" value="MBR7801704.1"/>
    <property type="molecule type" value="Genomic_DNA"/>
</dbReference>
<protein>
    <submittedName>
        <fullName evidence="1">GDYXXLXY domain-containing protein</fullName>
    </submittedName>
</protein>
<reference evidence="1" key="1">
    <citation type="submission" date="2021-04" db="EMBL/GenBank/DDBJ databases">
        <title>novel species isolated from subtropical streams in China.</title>
        <authorList>
            <person name="Lu H."/>
        </authorList>
    </citation>
    <scope>NUCLEOTIDE SEQUENCE</scope>
    <source>
        <strain evidence="1">FT137W</strain>
    </source>
</reference>